<dbReference type="PANTHER" id="PTHR36032:SF1">
    <property type="entry name" value="PHOSPHOPANTOTHENATE--CYSTEINE LIGASE 2"/>
    <property type="match status" value="1"/>
</dbReference>
<accession>A0A9E7HCZ1</accession>
<dbReference type="PANTHER" id="PTHR36032">
    <property type="entry name" value="PHOSPHOPANTOTHENATE--CYSTEINE LIGASE 2"/>
    <property type="match status" value="1"/>
</dbReference>
<sequence length="137" mass="15260">MHEHVSKNVNCFVPPPPRNRSINRRRPGDRYDKVNYPHGIDEEKSHEFYPRKFSLAEHGEVGGNCVANDNTHPKLIPLDGCSASEAVTFLTERWAAAVHLLDNSSADVSVKPSAYLGADDELSGRIGMQRYTKPTAM</sequence>
<feature type="region of interest" description="Disordered" evidence="1">
    <location>
        <begin position="1"/>
        <end position="37"/>
    </location>
</feature>
<evidence type="ECO:0000313" key="2">
    <source>
        <dbReference type="EMBL" id="URE30961.1"/>
    </source>
</evidence>
<dbReference type="Proteomes" id="UP001055439">
    <property type="component" value="Chromosome 8"/>
</dbReference>
<evidence type="ECO:0000313" key="3">
    <source>
        <dbReference type="Proteomes" id="UP001055439"/>
    </source>
</evidence>
<reference evidence="2" key="1">
    <citation type="submission" date="2022-05" db="EMBL/GenBank/DDBJ databases">
        <title>The Musa troglodytarum L. genome provides insights into the mechanism of non-climacteric behaviour and enrichment of carotenoids.</title>
        <authorList>
            <person name="Wang J."/>
        </authorList>
    </citation>
    <scope>NUCLEOTIDE SEQUENCE</scope>
    <source>
        <tissue evidence="2">Leaf</tissue>
    </source>
</reference>
<feature type="compositionally biased region" description="Basic and acidic residues" evidence="1">
    <location>
        <begin position="26"/>
        <end position="37"/>
    </location>
</feature>
<name>A0A9E7HCZ1_9LILI</name>
<keyword evidence="3" id="KW-1185">Reference proteome</keyword>
<gene>
    <name evidence="2" type="ORF">MUK42_05743</name>
</gene>
<evidence type="ECO:0000256" key="1">
    <source>
        <dbReference type="SAM" id="MobiDB-lite"/>
    </source>
</evidence>
<organism evidence="2 3">
    <name type="scientific">Musa troglodytarum</name>
    <name type="common">fe'i banana</name>
    <dbReference type="NCBI Taxonomy" id="320322"/>
    <lineage>
        <taxon>Eukaryota</taxon>
        <taxon>Viridiplantae</taxon>
        <taxon>Streptophyta</taxon>
        <taxon>Embryophyta</taxon>
        <taxon>Tracheophyta</taxon>
        <taxon>Spermatophyta</taxon>
        <taxon>Magnoliopsida</taxon>
        <taxon>Liliopsida</taxon>
        <taxon>Zingiberales</taxon>
        <taxon>Musaceae</taxon>
        <taxon>Musa</taxon>
    </lineage>
</organism>
<protein>
    <submittedName>
        <fullName evidence="2">Uncharacterized protein</fullName>
    </submittedName>
</protein>
<dbReference type="EMBL" id="CP097510">
    <property type="protein sequence ID" value="URE30961.1"/>
    <property type="molecule type" value="Genomic_DNA"/>
</dbReference>
<dbReference type="AlphaFoldDB" id="A0A9E7HCZ1"/>
<proteinExistence type="predicted"/>
<dbReference type="OrthoDB" id="1388414at2759"/>